<sequence length="154" mass="16291">MSFQRFITFLLISAMTIPQTKAQLGFLSGLLGSVSKVRGTVFCSSNDNVAVKGASIPGFPNAKVQLVCGGKEFSNATTDDDGSFSIMMDPLLLDLSSLLNTCNLRVPTPLSHCNTNLPSSGALISTLNFVGVDRLASQTVVNIVPSGFHYMPST</sequence>
<evidence type="ECO:0000313" key="3">
    <source>
        <dbReference type="Proteomes" id="UP001189624"/>
    </source>
</evidence>
<reference evidence="2" key="1">
    <citation type="submission" date="2023-10" db="EMBL/GenBank/DDBJ databases">
        <authorList>
            <person name="Domelevo Entfellner J.-B."/>
        </authorList>
    </citation>
    <scope>NUCLEOTIDE SEQUENCE</scope>
</reference>
<dbReference type="Proteomes" id="UP001189624">
    <property type="component" value="Chromosome 6"/>
</dbReference>
<dbReference type="AlphaFoldDB" id="A0AA86T1R5"/>
<dbReference type="PANTHER" id="PTHR34458:SF5">
    <property type="entry name" value="POLLEN OLE E 1 ALLERGEN AND EXTENSIN FAMILY PROTEIN"/>
    <property type="match status" value="1"/>
</dbReference>
<proteinExistence type="predicted"/>
<protein>
    <recommendedName>
        <fullName evidence="4">Phylloplanin</fullName>
    </recommendedName>
</protein>
<name>A0AA86T1R5_9FABA</name>
<organism evidence="2 3">
    <name type="scientific">Sphenostylis stenocarpa</name>
    <dbReference type="NCBI Taxonomy" id="92480"/>
    <lineage>
        <taxon>Eukaryota</taxon>
        <taxon>Viridiplantae</taxon>
        <taxon>Streptophyta</taxon>
        <taxon>Embryophyta</taxon>
        <taxon>Tracheophyta</taxon>
        <taxon>Spermatophyta</taxon>
        <taxon>Magnoliopsida</taxon>
        <taxon>eudicotyledons</taxon>
        <taxon>Gunneridae</taxon>
        <taxon>Pentapetalae</taxon>
        <taxon>rosids</taxon>
        <taxon>fabids</taxon>
        <taxon>Fabales</taxon>
        <taxon>Fabaceae</taxon>
        <taxon>Papilionoideae</taxon>
        <taxon>50 kb inversion clade</taxon>
        <taxon>NPAAA clade</taxon>
        <taxon>indigoferoid/millettioid clade</taxon>
        <taxon>Phaseoleae</taxon>
        <taxon>Sphenostylis</taxon>
    </lineage>
</organism>
<evidence type="ECO:0000313" key="2">
    <source>
        <dbReference type="EMBL" id="CAJ1963380.1"/>
    </source>
</evidence>
<feature type="chain" id="PRO_5041698549" description="Phylloplanin" evidence="1">
    <location>
        <begin position="23"/>
        <end position="154"/>
    </location>
</feature>
<feature type="signal peptide" evidence="1">
    <location>
        <begin position="1"/>
        <end position="22"/>
    </location>
</feature>
<dbReference type="EMBL" id="OY731403">
    <property type="protein sequence ID" value="CAJ1963380.1"/>
    <property type="molecule type" value="Genomic_DNA"/>
</dbReference>
<dbReference type="InterPro" id="IPR040404">
    <property type="entry name" value="Phylloplanin-like"/>
</dbReference>
<evidence type="ECO:0000256" key="1">
    <source>
        <dbReference type="SAM" id="SignalP"/>
    </source>
</evidence>
<keyword evidence="3" id="KW-1185">Reference proteome</keyword>
<accession>A0AA86T1R5</accession>
<gene>
    <name evidence="2" type="ORF">AYBTSS11_LOCUS19742</name>
</gene>
<dbReference type="Gramene" id="rna-AYBTSS11_LOCUS19742">
    <property type="protein sequence ID" value="CAJ1963380.1"/>
    <property type="gene ID" value="gene-AYBTSS11_LOCUS19742"/>
</dbReference>
<keyword evidence="1" id="KW-0732">Signal</keyword>
<evidence type="ECO:0008006" key="4">
    <source>
        <dbReference type="Google" id="ProtNLM"/>
    </source>
</evidence>
<dbReference type="PANTHER" id="PTHR34458">
    <property type="entry name" value="POLLEN OLE E 1 ALLERGEN AND EXTENSIN FAMILY PROTEIN-RELATED"/>
    <property type="match status" value="1"/>
</dbReference>